<keyword evidence="6" id="KW-0282">Flagellum</keyword>
<evidence type="ECO:0000259" key="5">
    <source>
        <dbReference type="SMART" id="SM00858"/>
    </source>
</evidence>
<keyword evidence="6" id="KW-0969">Cilium</keyword>
<accession>A0A6N6VGQ6</accession>
<dbReference type="AlphaFoldDB" id="A0A6N6VGQ6"/>
<gene>
    <name evidence="6" type="primary">flgA</name>
    <name evidence="6" type="ORF">F2P47_13910</name>
</gene>
<evidence type="ECO:0000313" key="6">
    <source>
        <dbReference type="EMBL" id="KAB7739099.1"/>
    </source>
</evidence>
<evidence type="ECO:0000256" key="1">
    <source>
        <dbReference type="ARBA" id="ARBA00004418"/>
    </source>
</evidence>
<keyword evidence="7" id="KW-1185">Reference proteome</keyword>
<protein>
    <submittedName>
        <fullName evidence="6">Flagellar basal body P-ring formation protein FlgA</fullName>
    </submittedName>
</protein>
<reference evidence="6 7" key="1">
    <citation type="submission" date="2019-09" db="EMBL/GenBank/DDBJ databases">
        <title>Parvibaculum sedimenti sp. nov., isolated from sediment.</title>
        <authorList>
            <person name="Wang Y."/>
        </authorList>
    </citation>
    <scope>NUCLEOTIDE SEQUENCE [LARGE SCALE GENOMIC DNA]</scope>
    <source>
        <strain evidence="6 7">HXT-9</strain>
    </source>
</reference>
<dbReference type="GO" id="GO:0042597">
    <property type="term" value="C:periplasmic space"/>
    <property type="evidence" value="ECO:0007669"/>
    <property type="project" value="UniProtKB-SubCell"/>
</dbReference>
<dbReference type="SMART" id="SM00858">
    <property type="entry name" value="SAF"/>
    <property type="match status" value="1"/>
</dbReference>
<dbReference type="EMBL" id="WESC01000013">
    <property type="protein sequence ID" value="KAB7739099.1"/>
    <property type="molecule type" value="Genomic_DNA"/>
</dbReference>
<dbReference type="PANTHER" id="PTHR36307">
    <property type="entry name" value="FLAGELLA BASAL BODY P-RING FORMATION PROTEIN FLGA"/>
    <property type="match status" value="1"/>
</dbReference>
<dbReference type="CDD" id="cd11614">
    <property type="entry name" value="SAF_CpaB_FlgA_like"/>
    <property type="match status" value="1"/>
</dbReference>
<dbReference type="GO" id="GO:0044780">
    <property type="term" value="P:bacterial-type flagellum assembly"/>
    <property type="evidence" value="ECO:0007669"/>
    <property type="project" value="InterPro"/>
</dbReference>
<comment type="caution">
    <text evidence="6">The sequence shown here is derived from an EMBL/GenBank/DDBJ whole genome shotgun (WGS) entry which is preliminary data.</text>
</comment>
<keyword evidence="3" id="KW-0574">Periplasm</keyword>
<dbReference type="Gene3D" id="3.90.1210.10">
    <property type="entry name" value="Antifreeze-like/N-acetylneuraminic acid synthase C-terminal domain"/>
    <property type="match status" value="1"/>
</dbReference>
<keyword evidence="2 4" id="KW-0732">Signal</keyword>
<comment type="subcellular location">
    <subcellularLocation>
        <location evidence="1">Periplasm</location>
    </subcellularLocation>
</comment>
<dbReference type="InterPro" id="IPR013974">
    <property type="entry name" value="SAF"/>
</dbReference>
<dbReference type="Gene3D" id="2.30.30.760">
    <property type="match status" value="1"/>
</dbReference>
<evidence type="ECO:0000256" key="4">
    <source>
        <dbReference type="SAM" id="SignalP"/>
    </source>
</evidence>
<feature type="signal peptide" evidence="4">
    <location>
        <begin position="1"/>
        <end position="27"/>
    </location>
</feature>
<dbReference type="NCBIfam" id="TIGR03170">
    <property type="entry name" value="flgA_cterm"/>
    <property type="match status" value="1"/>
</dbReference>
<evidence type="ECO:0000256" key="2">
    <source>
        <dbReference type="ARBA" id="ARBA00022729"/>
    </source>
</evidence>
<dbReference type="Pfam" id="PF13144">
    <property type="entry name" value="ChapFlgA"/>
    <property type="match status" value="1"/>
</dbReference>
<dbReference type="PANTHER" id="PTHR36307:SF1">
    <property type="entry name" value="FLAGELLA BASAL BODY P-RING FORMATION PROTEIN FLGA"/>
    <property type="match status" value="1"/>
</dbReference>
<feature type="domain" description="SAF" evidence="5">
    <location>
        <begin position="191"/>
        <end position="253"/>
    </location>
</feature>
<organism evidence="6 7">
    <name type="scientific">Parvibaculum sedimenti</name>
    <dbReference type="NCBI Taxonomy" id="2608632"/>
    <lineage>
        <taxon>Bacteria</taxon>
        <taxon>Pseudomonadati</taxon>
        <taxon>Pseudomonadota</taxon>
        <taxon>Alphaproteobacteria</taxon>
        <taxon>Hyphomicrobiales</taxon>
        <taxon>Parvibaculaceae</taxon>
        <taxon>Parvibaculum</taxon>
    </lineage>
</organism>
<dbReference type="InterPro" id="IPR017585">
    <property type="entry name" value="SAF_FlgA"/>
</dbReference>
<name>A0A6N6VGQ6_9HYPH</name>
<keyword evidence="6" id="KW-0966">Cell projection</keyword>
<evidence type="ECO:0000313" key="7">
    <source>
        <dbReference type="Proteomes" id="UP000468901"/>
    </source>
</evidence>
<proteinExistence type="predicted"/>
<dbReference type="RefSeq" id="WP_152216982.1">
    <property type="nucleotide sequence ID" value="NZ_WESC01000013.1"/>
</dbReference>
<dbReference type="Proteomes" id="UP000468901">
    <property type="component" value="Unassembled WGS sequence"/>
</dbReference>
<evidence type="ECO:0000256" key="3">
    <source>
        <dbReference type="ARBA" id="ARBA00022764"/>
    </source>
</evidence>
<sequence>MFSGMRHSVLMLAAVTVVTGFTARADAAALRSDVTVSGNAVTLGDLFDDAGDAARVIVADAPAPGLTTDISVSRISLAARRSGLAWHNTTGLTHVTVARAGIAVPDAEVSSVIASAIIASTPSLMPSAKLQVDFANGAAGIQVGMDAPATVKVEQIATNPRTGAFDALLRAPANDLTAPLRHVSGRAYPVADVPVLTREIAPGDVVRAQDIDWVRLPAMRVSQNIITSLDQLVGMSPRHQIRLGEPIRTTDVQAPLVVSKGMQVDMTYAIGSLTLLARGRALQSGAVGDTVDVLNPRSNRTIQGIVEGPNMVRIEALGVPHPAELKS</sequence>
<feature type="chain" id="PRO_5026832054" evidence="4">
    <location>
        <begin position="28"/>
        <end position="327"/>
    </location>
</feature>
<dbReference type="InterPro" id="IPR039246">
    <property type="entry name" value="Flagellar_FlgA"/>
</dbReference>